<dbReference type="EMBL" id="SATR01000079">
    <property type="protein sequence ID" value="TFH89331.1"/>
    <property type="molecule type" value="Genomic_DNA"/>
</dbReference>
<reference evidence="9 10" key="1">
    <citation type="submission" date="2019-01" db="EMBL/GenBank/DDBJ databases">
        <title>Vibrio BEI176 sp. nov, a marine bacterium isolated from China: eastern marignal seas.</title>
        <authorList>
            <person name="Li B."/>
        </authorList>
    </citation>
    <scope>NUCLEOTIDE SEQUENCE [LARGE SCALE GENOMIC DNA]</scope>
    <source>
        <strain evidence="9 10">BEI176</strain>
    </source>
</reference>
<name>A0A4Y8WAL1_9VIBR</name>
<evidence type="ECO:0000256" key="1">
    <source>
        <dbReference type="ARBA" id="ARBA00022741"/>
    </source>
</evidence>
<organism evidence="9 10">
    <name type="scientific">Vibrio ouci</name>
    <dbReference type="NCBI Taxonomy" id="2499078"/>
    <lineage>
        <taxon>Bacteria</taxon>
        <taxon>Pseudomonadati</taxon>
        <taxon>Pseudomonadota</taxon>
        <taxon>Gammaproteobacteria</taxon>
        <taxon>Vibrionales</taxon>
        <taxon>Vibrionaceae</taxon>
        <taxon>Vibrio</taxon>
    </lineage>
</organism>
<dbReference type="Proteomes" id="UP000297753">
    <property type="component" value="Unassembled WGS sequence"/>
</dbReference>
<gene>
    <name evidence="9" type="ORF">ELS82_22820</name>
</gene>
<dbReference type="InterPro" id="IPR000212">
    <property type="entry name" value="DNA_helicase_UvrD/REP"/>
</dbReference>
<keyword evidence="2 6" id="KW-0378">Hydrolase</keyword>
<dbReference type="PANTHER" id="PTHR11070:SF2">
    <property type="entry name" value="ATP-DEPENDENT DNA HELICASE SRS2"/>
    <property type="match status" value="1"/>
</dbReference>
<dbReference type="GO" id="GO:0005524">
    <property type="term" value="F:ATP binding"/>
    <property type="evidence" value="ECO:0007669"/>
    <property type="project" value="UniProtKB-UniRule"/>
</dbReference>
<evidence type="ECO:0000313" key="9">
    <source>
        <dbReference type="EMBL" id="TFH89331.1"/>
    </source>
</evidence>
<evidence type="ECO:0000313" key="10">
    <source>
        <dbReference type="Proteomes" id="UP000297753"/>
    </source>
</evidence>
<feature type="region of interest" description="Disordered" evidence="7">
    <location>
        <begin position="344"/>
        <end position="364"/>
    </location>
</feature>
<keyword evidence="4 6" id="KW-0067">ATP-binding</keyword>
<feature type="domain" description="UvrD-like helicase ATP-binding" evidence="8">
    <location>
        <begin position="5"/>
        <end position="315"/>
    </location>
</feature>
<sequence length="723" mass="82283">MDQSVSTPLEKIKECIELEQSFVLQGGAGSGKTETLKRTVRFCSENHPDKKIVCITHTNKAVDEIVERVGSGIEVSTIHSFISKLIKPYKRNLLKLLPELFYLPLFEELGIDHYNGDDKTRKTEEHKRFKALHESLANRRSIVLQEGTAKVTGKREYDKDPSSFNTSLNNDIEQLNEAIAETIKQHHFNEVVYNDTPFDSFKSATFGHDGLIKIAALLFSQYSIFGRIVRDKYDCIFIDEYQDTDENIIHSLIYSTPDKGLTIGLFGDSEQAIYEGGIGSAKRFIDDGQLTLIEKEDNFRCSRQVIDVANKFRSDGLTQKVALKETNGIMETAEEREGSATFYYSIKPPAPEKPASPKKGDSDEIKSVYQIAKAQYDQQLEEYKLDISRRLEDLAVCAQADIGENVLLKLPNKSVARDASFGNLYELFDGRFRDTREEIKKHLDRLQFGQLAELLQLFNSSADDNRAYNKLIGLLKKQGLFIKTKQDKRELHHMLQELSSSNEAAYTVMNRAVIAGLISLSESHQSYLKRKDSELERIDKDNNIYAFKKLQESGCNTKKQMCDYINQNNGTDLTVEAIEEHYDQLAKDVLSEKFYSGLFGSDLSFNEVLAFYKYEGDDSNFMTMHKTKGTGIENVVVVLDEFNWSKYDFGSCFRSETDNPARQALTRKLLYVACSRAKKNLRCVRLLDSSGELANIENYFDNLVPVNLQKPRQPSLCVHGSHQ</sequence>
<dbReference type="PROSITE" id="PS51198">
    <property type="entry name" value="UVRD_HELICASE_ATP_BIND"/>
    <property type="match status" value="1"/>
</dbReference>
<dbReference type="PANTHER" id="PTHR11070">
    <property type="entry name" value="UVRD / RECB / PCRA DNA HELICASE FAMILY MEMBER"/>
    <property type="match status" value="1"/>
</dbReference>
<evidence type="ECO:0000259" key="8">
    <source>
        <dbReference type="PROSITE" id="PS51198"/>
    </source>
</evidence>
<dbReference type="OrthoDB" id="384988at2"/>
<comment type="caution">
    <text evidence="9">The sequence shown here is derived from an EMBL/GenBank/DDBJ whole genome shotgun (WGS) entry which is preliminary data.</text>
</comment>
<evidence type="ECO:0000256" key="4">
    <source>
        <dbReference type="ARBA" id="ARBA00022840"/>
    </source>
</evidence>
<proteinExistence type="predicted"/>
<accession>A0A4Y8WAL1</accession>
<dbReference type="AlphaFoldDB" id="A0A4Y8WAL1"/>
<dbReference type="GO" id="GO:0000725">
    <property type="term" value="P:recombinational repair"/>
    <property type="evidence" value="ECO:0007669"/>
    <property type="project" value="TreeGrafter"/>
</dbReference>
<dbReference type="InterPro" id="IPR014016">
    <property type="entry name" value="UvrD-like_ATP-bd"/>
</dbReference>
<dbReference type="RefSeq" id="WP_134837490.1">
    <property type="nucleotide sequence ID" value="NZ_SATR01000079.1"/>
</dbReference>
<feature type="binding site" evidence="6">
    <location>
        <begin position="26"/>
        <end position="33"/>
    </location>
    <ligand>
        <name>ATP</name>
        <dbReference type="ChEBI" id="CHEBI:30616"/>
    </ligand>
</feature>
<protein>
    <recommendedName>
        <fullName evidence="5">DNA 3'-5' helicase II</fullName>
    </recommendedName>
</protein>
<dbReference type="Gene3D" id="3.40.50.300">
    <property type="entry name" value="P-loop containing nucleotide triphosphate hydrolases"/>
    <property type="match status" value="2"/>
</dbReference>
<dbReference type="InterPro" id="IPR027417">
    <property type="entry name" value="P-loop_NTPase"/>
</dbReference>
<keyword evidence="1 6" id="KW-0547">Nucleotide-binding</keyword>
<dbReference type="GO" id="GO:0016787">
    <property type="term" value="F:hydrolase activity"/>
    <property type="evidence" value="ECO:0007669"/>
    <property type="project" value="UniProtKB-UniRule"/>
</dbReference>
<evidence type="ECO:0000256" key="2">
    <source>
        <dbReference type="ARBA" id="ARBA00022801"/>
    </source>
</evidence>
<dbReference type="GO" id="GO:0043138">
    <property type="term" value="F:3'-5' DNA helicase activity"/>
    <property type="evidence" value="ECO:0007669"/>
    <property type="project" value="TreeGrafter"/>
</dbReference>
<dbReference type="SUPFAM" id="SSF52540">
    <property type="entry name" value="P-loop containing nucleoside triphosphate hydrolases"/>
    <property type="match status" value="1"/>
</dbReference>
<evidence type="ECO:0000256" key="3">
    <source>
        <dbReference type="ARBA" id="ARBA00022806"/>
    </source>
</evidence>
<dbReference type="Pfam" id="PF00580">
    <property type="entry name" value="UvrD-helicase"/>
    <property type="match status" value="1"/>
</dbReference>
<keyword evidence="10" id="KW-1185">Reference proteome</keyword>
<keyword evidence="3 6" id="KW-0347">Helicase</keyword>
<evidence type="ECO:0000256" key="5">
    <source>
        <dbReference type="ARBA" id="ARBA00034923"/>
    </source>
</evidence>
<evidence type="ECO:0000256" key="6">
    <source>
        <dbReference type="PROSITE-ProRule" id="PRU00560"/>
    </source>
</evidence>
<evidence type="ECO:0000256" key="7">
    <source>
        <dbReference type="SAM" id="MobiDB-lite"/>
    </source>
</evidence>
<dbReference type="GO" id="GO:0003677">
    <property type="term" value="F:DNA binding"/>
    <property type="evidence" value="ECO:0007669"/>
    <property type="project" value="InterPro"/>
</dbReference>